<evidence type="ECO:0000313" key="4">
    <source>
        <dbReference type="Proteomes" id="UP001159042"/>
    </source>
</evidence>
<evidence type="ECO:0000256" key="1">
    <source>
        <dbReference type="ARBA" id="ARBA00008315"/>
    </source>
</evidence>
<sequence>VQSALPAIDTSPPPYRSHVAIKSKKQQKENERCMKIERDNFILLQKMEDIVKTSRIDNSWKTYPLRNYLNKISVYNMLPSDTKIDKYMINNDIKFKNRVSKCCATPTKAEDIKSNFISKTLPS</sequence>
<proteinExistence type="inferred from homology"/>
<reference evidence="3 4" key="1">
    <citation type="journal article" date="2023" name="Insect Mol. Biol.">
        <title>Genome sequencing provides insights into the evolution of gene families encoding plant cell wall-degrading enzymes in longhorned beetles.</title>
        <authorList>
            <person name="Shin N.R."/>
            <person name="Okamura Y."/>
            <person name="Kirsch R."/>
            <person name="Pauchet Y."/>
        </authorList>
    </citation>
    <scope>NUCLEOTIDE SEQUENCE [LARGE SCALE GENOMIC DNA]</scope>
    <source>
        <strain evidence="3">EAD_L_NR</strain>
    </source>
</reference>
<dbReference type="AlphaFoldDB" id="A0AAV8VAE6"/>
<evidence type="ECO:0000256" key="2">
    <source>
        <dbReference type="SAM" id="MobiDB-lite"/>
    </source>
</evidence>
<feature type="region of interest" description="Disordered" evidence="2">
    <location>
        <begin position="1"/>
        <end position="26"/>
    </location>
</feature>
<protein>
    <submittedName>
        <fullName evidence="3">Uncharacterized protein</fullName>
    </submittedName>
</protein>
<dbReference type="InterPro" id="IPR029488">
    <property type="entry name" value="Hmw/CFAP97"/>
</dbReference>
<keyword evidence="4" id="KW-1185">Reference proteome</keyword>
<dbReference type="PANTHER" id="PTHR33768:SF3">
    <property type="entry name" value="MIP11318P"/>
    <property type="match status" value="1"/>
</dbReference>
<comment type="caution">
    <text evidence="3">The sequence shown here is derived from an EMBL/GenBank/DDBJ whole genome shotgun (WGS) entry which is preliminary data.</text>
</comment>
<dbReference type="Pfam" id="PF13879">
    <property type="entry name" value="Hmw_CFAP97"/>
    <property type="match status" value="1"/>
</dbReference>
<dbReference type="PANTHER" id="PTHR33768">
    <property type="entry name" value="MIP11318P"/>
    <property type="match status" value="1"/>
</dbReference>
<accession>A0AAV8VAE6</accession>
<evidence type="ECO:0000313" key="3">
    <source>
        <dbReference type="EMBL" id="KAJ8911192.1"/>
    </source>
</evidence>
<feature type="non-terminal residue" evidence="3">
    <location>
        <position position="1"/>
    </location>
</feature>
<dbReference type="Proteomes" id="UP001159042">
    <property type="component" value="Unassembled WGS sequence"/>
</dbReference>
<organism evidence="3 4">
    <name type="scientific">Exocentrus adspersus</name>
    <dbReference type="NCBI Taxonomy" id="1586481"/>
    <lineage>
        <taxon>Eukaryota</taxon>
        <taxon>Metazoa</taxon>
        <taxon>Ecdysozoa</taxon>
        <taxon>Arthropoda</taxon>
        <taxon>Hexapoda</taxon>
        <taxon>Insecta</taxon>
        <taxon>Pterygota</taxon>
        <taxon>Neoptera</taxon>
        <taxon>Endopterygota</taxon>
        <taxon>Coleoptera</taxon>
        <taxon>Polyphaga</taxon>
        <taxon>Cucujiformia</taxon>
        <taxon>Chrysomeloidea</taxon>
        <taxon>Cerambycidae</taxon>
        <taxon>Lamiinae</taxon>
        <taxon>Acanthocinini</taxon>
        <taxon>Exocentrus</taxon>
    </lineage>
</organism>
<dbReference type="EMBL" id="JANEYG010000209">
    <property type="protein sequence ID" value="KAJ8911192.1"/>
    <property type="molecule type" value="Genomic_DNA"/>
</dbReference>
<dbReference type="InterPro" id="IPR038792">
    <property type="entry name" value="CFAP97D1/2"/>
</dbReference>
<comment type="similarity">
    <text evidence="1">Belongs to the CFAP97 family.</text>
</comment>
<gene>
    <name evidence="3" type="ORF">NQ315_006035</name>
</gene>
<name>A0AAV8VAE6_9CUCU</name>